<reference evidence="1" key="1">
    <citation type="journal article" date="2019" name="bioRxiv">
        <title>The Genome of the Zebra Mussel, Dreissena polymorpha: A Resource for Invasive Species Research.</title>
        <authorList>
            <person name="McCartney M.A."/>
            <person name="Auch B."/>
            <person name="Kono T."/>
            <person name="Mallez S."/>
            <person name="Zhang Y."/>
            <person name="Obille A."/>
            <person name="Becker A."/>
            <person name="Abrahante J.E."/>
            <person name="Garbe J."/>
            <person name="Badalamenti J.P."/>
            <person name="Herman A."/>
            <person name="Mangelson H."/>
            <person name="Liachko I."/>
            <person name="Sullivan S."/>
            <person name="Sone E.D."/>
            <person name="Koren S."/>
            <person name="Silverstein K.A.T."/>
            <person name="Beckman K.B."/>
            <person name="Gohl D.M."/>
        </authorList>
    </citation>
    <scope>NUCLEOTIDE SEQUENCE</scope>
    <source>
        <strain evidence="1">Duluth1</strain>
        <tissue evidence="1">Whole animal</tissue>
    </source>
</reference>
<organism evidence="1 2">
    <name type="scientific">Dreissena polymorpha</name>
    <name type="common">Zebra mussel</name>
    <name type="synonym">Mytilus polymorpha</name>
    <dbReference type="NCBI Taxonomy" id="45954"/>
    <lineage>
        <taxon>Eukaryota</taxon>
        <taxon>Metazoa</taxon>
        <taxon>Spiralia</taxon>
        <taxon>Lophotrochozoa</taxon>
        <taxon>Mollusca</taxon>
        <taxon>Bivalvia</taxon>
        <taxon>Autobranchia</taxon>
        <taxon>Heteroconchia</taxon>
        <taxon>Euheterodonta</taxon>
        <taxon>Imparidentia</taxon>
        <taxon>Neoheterodontei</taxon>
        <taxon>Myida</taxon>
        <taxon>Dreissenoidea</taxon>
        <taxon>Dreissenidae</taxon>
        <taxon>Dreissena</taxon>
    </lineage>
</organism>
<reference evidence="1" key="2">
    <citation type="submission" date="2020-11" db="EMBL/GenBank/DDBJ databases">
        <authorList>
            <person name="McCartney M.A."/>
            <person name="Auch B."/>
            <person name="Kono T."/>
            <person name="Mallez S."/>
            <person name="Becker A."/>
            <person name="Gohl D.M."/>
            <person name="Silverstein K.A.T."/>
            <person name="Koren S."/>
            <person name="Bechman K.B."/>
            <person name="Herman A."/>
            <person name="Abrahante J.E."/>
            <person name="Garbe J."/>
        </authorList>
    </citation>
    <scope>NUCLEOTIDE SEQUENCE</scope>
    <source>
        <strain evidence="1">Duluth1</strain>
        <tissue evidence="1">Whole animal</tissue>
    </source>
</reference>
<dbReference type="Proteomes" id="UP000828390">
    <property type="component" value="Unassembled WGS sequence"/>
</dbReference>
<evidence type="ECO:0000313" key="2">
    <source>
        <dbReference type="Proteomes" id="UP000828390"/>
    </source>
</evidence>
<proteinExistence type="predicted"/>
<keyword evidence="2" id="KW-1185">Reference proteome</keyword>
<accession>A0A9D4FCL5</accession>
<gene>
    <name evidence="1" type="ORF">DPMN_150078</name>
</gene>
<protein>
    <submittedName>
        <fullName evidence="1">Uncharacterized protein</fullName>
    </submittedName>
</protein>
<comment type="caution">
    <text evidence="1">The sequence shown here is derived from an EMBL/GenBank/DDBJ whole genome shotgun (WGS) entry which is preliminary data.</text>
</comment>
<dbReference type="EMBL" id="JAIWYP010000007">
    <property type="protein sequence ID" value="KAH3796509.1"/>
    <property type="molecule type" value="Genomic_DNA"/>
</dbReference>
<name>A0A9D4FCL5_DREPO</name>
<evidence type="ECO:0000313" key="1">
    <source>
        <dbReference type="EMBL" id="KAH3796509.1"/>
    </source>
</evidence>
<dbReference type="AlphaFoldDB" id="A0A9D4FCL5"/>
<sequence>MHRLVASELKEPCGKEFSSFRIREDIANRVPAEYFLQKFFAANSEDPDETPSHAASHLGLRCLPMPF</sequence>